<keyword evidence="11 13" id="KW-0443">Lipid metabolism</keyword>
<dbReference type="UniPathway" id="UPA00359">
    <property type="reaction ID" value="UER00482"/>
</dbReference>
<dbReference type="OrthoDB" id="9789797at2"/>
<name>A0A5C6FRC5_9PLAN</name>
<organism evidence="14 15">
    <name type="scientific">Crateriforma conspicua</name>
    <dbReference type="NCBI Taxonomy" id="2527996"/>
    <lineage>
        <taxon>Bacteria</taxon>
        <taxon>Pseudomonadati</taxon>
        <taxon>Planctomycetota</taxon>
        <taxon>Planctomycetia</taxon>
        <taxon>Planctomycetales</taxon>
        <taxon>Planctomycetaceae</taxon>
        <taxon>Crateriforma</taxon>
    </lineage>
</organism>
<dbReference type="RefSeq" id="WP_146410413.1">
    <property type="nucleotide sequence ID" value="NZ_SJPZ01000001.1"/>
</dbReference>
<dbReference type="AlphaFoldDB" id="A0A5C6FRC5"/>
<accession>A0A5C6FRC5</accession>
<keyword evidence="7 13" id="KW-0808">Transferase</keyword>
<dbReference type="Gene3D" id="3.40.50.300">
    <property type="entry name" value="P-loop containing nucleotide triphosphate hydrolases"/>
    <property type="match status" value="1"/>
</dbReference>
<evidence type="ECO:0000256" key="5">
    <source>
        <dbReference type="ARBA" id="ARBA00022516"/>
    </source>
</evidence>
<dbReference type="InterPro" id="IPR027417">
    <property type="entry name" value="P-loop_NTPase"/>
</dbReference>
<dbReference type="HAMAP" id="MF_00409">
    <property type="entry name" value="LpxK"/>
    <property type="match status" value="1"/>
</dbReference>
<evidence type="ECO:0000256" key="4">
    <source>
        <dbReference type="ARBA" id="ARBA00016436"/>
    </source>
</evidence>
<feature type="binding site" evidence="13">
    <location>
        <begin position="62"/>
        <end position="69"/>
    </location>
    <ligand>
        <name>ATP</name>
        <dbReference type="ChEBI" id="CHEBI:30616"/>
    </ligand>
</feature>
<protein>
    <recommendedName>
        <fullName evidence="4 13">Tetraacyldisaccharide 4'-kinase</fullName>
        <ecNumber evidence="3 13">2.7.1.130</ecNumber>
    </recommendedName>
    <alternativeName>
        <fullName evidence="12 13">Lipid A 4'-kinase</fullName>
    </alternativeName>
</protein>
<evidence type="ECO:0000313" key="14">
    <source>
        <dbReference type="EMBL" id="TWU64796.1"/>
    </source>
</evidence>
<comment type="catalytic activity">
    <reaction evidence="13">
        <text>a lipid A disaccharide + ATP = a lipid IVA + ADP + H(+)</text>
        <dbReference type="Rhea" id="RHEA:67840"/>
        <dbReference type="ChEBI" id="CHEBI:15378"/>
        <dbReference type="ChEBI" id="CHEBI:30616"/>
        <dbReference type="ChEBI" id="CHEBI:176343"/>
        <dbReference type="ChEBI" id="CHEBI:176425"/>
        <dbReference type="ChEBI" id="CHEBI:456216"/>
        <dbReference type="EC" id="2.7.1.130"/>
    </reaction>
</comment>
<dbReference type="GO" id="GO:0009029">
    <property type="term" value="F:lipid-A 4'-kinase activity"/>
    <property type="evidence" value="ECO:0007669"/>
    <property type="project" value="UniProtKB-UniRule"/>
</dbReference>
<comment type="function">
    <text evidence="1 13">Transfers the gamma-phosphate of ATP to the 4'-position of a tetraacyldisaccharide 1-phosphate intermediate (termed DS-1-P) to form tetraacyldisaccharide 1,4'-bis-phosphate (lipid IVA).</text>
</comment>
<dbReference type="GO" id="GO:0009245">
    <property type="term" value="P:lipid A biosynthetic process"/>
    <property type="evidence" value="ECO:0007669"/>
    <property type="project" value="UniProtKB-UniRule"/>
</dbReference>
<keyword evidence="9 13" id="KW-0418">Kinase</keyword>
<keyword evidence="5 13" id="KW-0444">Lipid biosynthesis</keyword>
<dbReference type="GO" id="GO:0009244">
    <property type="term" value="P:lipopolysaccharide core region biosynthetic process"/>
    <property type="evidence" value="ECO:0007669"/>
    <property type="project" value="TreeGrafter"/>
</dbReference>
<evidence type="ECO:0000256" key="10">
    <source>
        <dbReference type="ARBA" id="ARBA00022840"/>
    </source>
</evidence>
<dbReference type="EC" id="2.7.1.130" evidence="3 13"/>
<dbReference type="PANTHER" id="PTHR42724">
    <property type="entry name" value="TETRAACYLDISACCHARIDE 4'-KINASE"/>
    <property type="match status" value="1"/>
</dbReference>
<evidence type="ECO:0000256" key="12">
    <source>
        <dbReference type="ARBA" id="ARBA00029757"/>
    </source>
</evidence>
<proteinExistence type="inferred from homology"/>
<evidence type="ECO:0000256" key="13">
    <source>
        <dbReference type="HAMAP-Rule" id="MF_00409"/>
    </source>
</evidence>
<evidence type="ECO:0000256" key="8">
    <source>
        <dbReference type="ARBA" id="ARBA00022741"/>
    </source>
</evidence>
<dbReference type="GO" id="GO:0005524">
    <property type="term" value="F:ATP binding"/>
    <property type="evidence" value="ECO:0007669"/>
    <property type="project" value="UniProtKB-UniRule"/>
</dbReference>
<dbReference type="PANTHER" id="PTHR42724:SF1">
    <property type="entry name" value="TETRAACYLDISACCHARIDE 4'-KINASE, MITOCHONDRIAL-RELATED"/>
    <property type="match status" value="1"/>
</dbReference>
<dbReference type="CDD" id="cd01983">
    <property type="entry name" value="SIMIBI"/>
    <property type="match status" value="1"/>
</dbReference>
<evidence type="ECO:0000256" key="1">
    <source>
        <dbReference type="ARBA" id="ARBA00002274"/>
    </source>
</evidence>
<dbReference type="EMBL" id="SJPZ01000001">
    <property type="protein sequence ID" value="TWU64796.1"/>
    <property type="molecule type" value="Genomic_DNA"/>
</dbReference>
<dbReference type="Proteomes" id="UP000316476">
    <property type="component" value="Unassembled WGS sequence"/>
</dbReference>
<evidence type="ECO:0000256" key="7">
    <source>
        <dbReference type="ARBA" id="ARBA00022679"/>
    </source>
</evidence>
<keyword evidence="8 13" id="KW-0547">Nucleotide-binding</keyword>
<dbReference type="GO" id="GO:0005886">
    <property type="term" value="C:plasma membrane"/>
    <property type="evidence" value="ECO:0007669"/>
    <property type="project" value="TreeGrafter"/>
</dbReference>
<evidence type="ECO:0000256" key="3">
    <source>
        <dbReference type="ARBA" id="ARBA00012071"/>
    </source>
</evidence>
<evidence type="ECO:0000256" key="9">
    <source>
        <dbReference type="ARBA" id="ARBA00022777"/>
    </source>
</evidence>
<dbReference type="SUPFAM" id="SSF52540">
    <property type="entry name" value="P-loop containing nucleoside triphosphate hydrolases"/>
    <property type="match status" value="1"/>
</dbReference>
<dbReference type="Pfam" id="PF02606">
    <property type="entry name" value="LpxK"/>
    <property type="match status" value="1"/>
</dbReference>
<evidence type="ECO:0000313" key="15">
    <source>
        <dbReference type="Proteomes" id="UP000316476"/>
    </source>
</evidence>
<evidence type="ECO:0000256" key="2">
    <source>
        <dbReference type="ARBA" id="ARBA00004870"/>
    </source>
</evidence>
<sequence>MDYREIMSGRKRGVSAGLLRAALGAGSLAYGLGVRYRNRRFDRDRQAVIDCGVPVISVGNLTTGGTGKTPIVAALARQIRDAGYRVALVSRGYGRGDADQNDEADELYARLPDVPHLQDPDRVSAAEIAVNELEAEVILMDDGFQHRRLHRDLDIVVIDATCPFGYGHLLPRGLLREPVTGIRRADLVILSRCGQVNADTVDAIKRRLADVDERIGDQIPLITSDHQPSRLINDADQNRPISDLEDRRVATLCAIGNPDSFESTVRQCGSKMVDSFRLPDHDRYEPDTVQRVREWIGGLDGRVDEVVCTHKDLVKLKTSRLGGLPLSAVQVDWVVLSGEEALKKAVQSVIERPKDF</sequence>
<dbReference type="InterPro" id="IPR003758">
    <property type="entry name" value="LpxK"/>
</dbReference>
<dbReference type="NCBIfam" id="TIGR00682">
    <property type="entry name" value="lpxK"/>
    <property type="match status" value="1"/>
</dbReference>
<comment type="pathway">
    <text evidence="2 13">Glycolipid biosynthesis; lipid IV(A) biosynthesis; lipid IV(A) from (3R)-3-hydroxytetradecanoyl-[acyl-carrier-protein] and UDP-N-acetyl-alpha-D-glucosamine: step 6/6.</text>
</comment>
<keyword evidence="10 13" id="KW-0067">ATP-binding</keyword>
<evidence type="ECO:0000256" key="11">
    <source>
        <dbReference type="ARBA" id="ARBA00023098"/>
    </source>
</evidence>
<gene>
    <name evidence="13 14" type="primary">lpxK</name>
    <name evidence="14" type="ORF">V7x_03400</name>
</gene>
<comment type="caution">
    <text evidence="14">The sequence shown here is derived from an EMBL/GenBank/DDBJ whole genome shotgun (WGS) entry which is preliminary data.</text>
</comment>
<comment type="similarity">
    <text evidence="13">Belongs to the LpxK family.</text>
</comment>
<reference evidence="14 15" key="1">
    <citation type="submission" date="2019-02" db="EMBL/GenBank/DDBJ databases">
        <title>Deep-cultivation of Planctomycetes and their phenomic and genomic characterization uncovers novel biology.</title>
        <authorList>
            <person name="Wiegand S."/>
            <person name="Jogler M."/>
            <person name="Boedeker C."/>
            <person name="Pinto D."/>
            <person name="Vollmers J."/>
            <person name="Rivas-Marin E."/>
            <person name="Kohn T."/>
            <person name="Peeters S.H."/>
            <person name="Heuer A."/>
            <person name="Rast P."/>
            <person name="Oberbeckmann S."/>
            <person name="Bunk B."/>
            <person name="Jeske O."/>
            <person name="Meyerdierks A."/>
            <person name="Storesund J.E."/>
            <person name="Kallscheuer N."/>
            <person name="Luecker S."/>
            <person name="Lage O.M."/>
            <person name="Pohl T."/>
            <person name="Merkel B.J."/>
            <person name="Hornburger P."/>
            <person name="Mueller R.-W."/>
            <person name="Bruemmer F."/>
            <person name="Labrenz M."/>
            <person name="Spormann A.M."/>
            <person name="Op Den Camp H."/>
            <person name="Overmann J."/>
            <person name="Amann R."/>
            <person name="Jetten M.S.M."/>
            <person name="Mascher T."/>
            <person name="Medema M.H."/>
            <person name="Devos D.P."/>
            <person name="Kaster A.-K."/>
            <person name="Ovreas L."/>
            <person name="Rohde M."/>
            <person name="Galperin M.Y."/>
            <person name="Jogler C."/>
        </authorList>
    </citation>
    <scope>NUCLEOTIDE SEQUENCE [LARGE SCALE GENOMIC DNA]</scope>
    <source>
        <strain evidence="14 15">V7</strain>
    </source>
</reference>
<evidence type="ECO:0000256" key="6">
    <source>
        <dbReference type="ARBA" id="ARBA00022556"/>
    </source>
</evidence>
<keyword evidence="6 13" id="KW-0441">Lipid A biosynthesis</keyword>